<dbReference type="InterPro" id="IPR000683">
    <property type="entry name" value="Gfo/Idh/MocA-like_OxRdtase_N"/>
</dbReference>
<organism evidence="4 5">
    <name type="scientific">Paenibacillus contaminans</name>
    <dbReference type="NCBI Taxonomy" id="450362"/>
    <lineage>
        <taxon>Bacteria</taxon>
        <taxon>Bacillati</taxon>
        <taxon>Bacillota</taxon>
        <taxon>Bacilli</taxon>
        <taxon>Bacillales</taxon>
        <taxon>Paenibacillaceae</taxon>
        <taxon>Paenibacillus</taxon>
    </lineage>
</organism>
<dbReference type="Proteomes" id="UP000250369">
    <property type="component" value="Unassembled WGS sequence"/>
</dbReference>
<dbReference type="Gene3D" id="3.40.50.720">
    <property type="entry name" value="NAD(P)-binding Rossmann-like Domain"/>
    <property type="match status" value="1"/>
</dbReference>
<dbReference type="RefSeq" id="WP_113035371.1">
    <property type="nucleotide sequence ID" value="NZ_QMFB01000030.1"/>
</dbReference>
<dbReference type="OrthoDB" id="9815825at2"/>
<keyword evidence="5" id="KW-1185">Reference proteome</keyword>
<evidence type="ECO:0000313" key="5">
    <source>
        <dbReference type="Proteomes" id="UP000250369"/>
    </source>
</evidence>
<evidence type="ECO:0000259" key="3">
    <source>
        <dbReference type="Pfam" id="PF02894"/>
    </source>
</evidence>
<dbReference type="SUPFAM" id="SSF55347">
    <property type="entry name" value="Glyceraldehyde-3-phosphate dehydrogenase-like, C-terminal domain"/>
    <property type="match status" value="1"/>
</dbReference>
<accession>A0A329M8F9</accession>
<dbReference type="GO" id="GO:0000166">
    <property type="term" value="F:nucleotide binding"/>
    <property type="evidence" value="ECO:0007669"/>
    <property type="project" value="InterPro"/>
</dbReference>
<dbReference type="InterPro" id="IPR004104">
    <property type="entry name" value="Gfo/Idh/MocA-like_OxRdtase_C"/>
</dbReference>
<sequence length="366" mass="39821">MEIVRFGVVGCGYFGGELARVLNGMEDCRLVAVHGGTRASVLAEELQCEAVERLEALTERSDIDAIVVASPSHLHKEAVVQAARNGKHVFCEKPIALTLQDCEEMVEACRKAGVIFMAGHIMHFMNGVEQIKRWIEEGAIGRPLVCHSERTGWEEPQQKVSWKKNNATSGGHLFHHIHELDFLQAIMGPALSVCTAGGNLAHQGEGFGDEDDVLLLTLQFEGGALGTMQYGSGFRWGEHFVKINGTEGAILLDLKRSKVELKKGSGIEHFLLNASAEEDMERAQSYVRADGGVAYGTASSRMPGWLANLIRKELGAFSEAVLGKPILESLKALFDGTAALSSIAAAEASMVSLQQKKWIDIKPKQR</sequence>
<dbReference type="Gene3D" id="3.30.360.10">
    <property type="entry name" value="Dihydrodipicolinate Reductase, domain 2"/>
    <property type="match status" value="1"/>
</dbReference>
<evidence type="ECO:0000259" key="2">
    <source>
        <dbReference type="Pfam" id="PF01408"/>
    </source>
</evidence>
<name>A0A329M8F9_9BACL</name>
<dbReference type="InterPro" id="IPR051450">
    <property type="entry name" value="Gfo/Idh/MocA_Oxidoreductases"/>
</dbReference>
<comment type="caution">
    <text evidence="4">The sequence shown here is derived from an EMBL/GenBank/DDBJ whole genome shotgun (WGS) entry which is preliminary data.</text>
</comment>
<proteinExistence type="inferred from homology"/>
<dbReference type="SUPFAM" id="SSF51735">
    <property type="entry name" value="NAD(P)-binding Rossmann-fold domains"/>
    <property type="match status" value="1"/>
</dbReference>
<evidence type="ECO:0000256" key="1">
    <source>
        <dbReference type="ARBA" id="ARBA00010928"/>
    </source>
</evidence>
<dbReference type="Pfam" id="PF01408">
    <property type="entry name" value="GFO_IDH_MocA"/>
    <property type="match status" value="1"/>
</dbReference>
<gene>
    <name evidence="4" type="ORF">DQG23_33405</name>
</gene>
<protein>
    <submittedName>
        <fullName evidence="4">Gfo/Idh/MocA family oxidoreductase</fullName>
    </submittedName>
</protein>
<evidence type="ECO:0000313" key="4">
    <source>
        <dbReference type="EMBL" id="RAV13307.1"/>
    </source>
</evidence>
<dbReference type="AlphaFoldDB" id="A0A329M8F9"/>
<dbReference type="EMBL" id="QMFB01000030">
    <property type="protein sequence ID" value="RAV13307.1"/>
    <property type="molecule type" value="Genomic_DNA"/>
</dbReference>
<comment type="similarity">
    <text evidence="1">Belongs to the Gfo/Idh/MocA family.</text>
</comment>
<dbReference type="InterPro" id="IPR036291">
    <property type="entry name" value="NAD(P)-bd_dom_sf"/>
</dbReference>
<feature type="domain" description="Gfo/Idh/MocA-like oxidoreductase N-terminal" evidence="2">
    <location>
        <begin position="4"/>
        <end position="120"/>
    </location>
</feature>
<feature type="domain" description="Gfo/Idh/MocA-like oxidoreductase C-terminal" evidence="3">
    <location>
        <begin position="132"/>
        <end position="361"/>
    </location>
</feature>
<dbReference type="PANTHER" id="PTHR43377:SF1">
    <property type="entry name" value="BILIVERDIN REDUCTASE A"/>
    <property type="match status" value="1"/>
</dbReference>
<dbReference type="Pfam" id="PF02894">
    <property type="entry name" value="GFO_IDH_MocA_C"/>
    <property type="match status" value="1"/>
</dbReference>
<dbReference type="PANTHER" id="PTHR43377">
    <property type="entry name" value="BILIVERDIN REDUCTASE A"/>
    <property type="match status" value="1"/>
</dbReference>
<reference evidence="4 5" key="1">
    <citation type="journal article" date="2009" name="Int. J. Syst. Evol. Microbiol.">
        <title>Paenibacillus contaminans sp. nov., isolated from a contaminated laboratory plate.</title>
        <authorList>
            <person name="Chou J.H."/>
            <person name="Lee J.H."/>
            <person name="Lin M.C."/>
            <person name="Chang P.S."/>
            <person name="Arun A.B."/>
            <person name="Young C.C."/>
            <person name="Chen W.M."/>
        </authorList>
    </citation>
    <scope>NUCLEOTIDE SEQUENCE [LARGE SCALE GENOMIC DNA]</scope>
    <source>
        <strain evidence="4 5">CKOBP-6</strain>
    </source>
</reference>